<dbReference type="EMBL" id="JAGSPN010000001">
    <property type="protein sequence ID" value="MBR7780586.1"/>
    <property type="molecule type" value="Genomic_DNA"/>
</dbReference>
<proteinExistence type="predicted"/>
<evidence type="ECO:0000256" key="1">
    <source>
        <dbReference type="ARBA" id="ARBA00022679"/>
    </source>
</evidence>
<dbReference type="AlphaFoldDB" id="A0A941DM53"/>
<organism evidence="4 5">
    <name type="scientific">Undibacterium luofuense</name>
    <dbReference type="NCBI Taxonomy" id="2828733"/>
    <lineage>
        <taxon>Bacteria</taxon>
        <taxon>Pseudomonadati</taxon>
        <taxon>Pseudomonadota</taxon>
        <taxon>Betaproteobacteria</taxon>
        <taxon>Burkholderiales</taxon>
        <taxon>Oxalobacteraceae</taxon>
        <taxon>Undibacterium</taxon>
    </lineage>
</organism>
<dbReference type="RefSeq" id="WP_212685991.1">
    <property type="nucleotide sequence ID" value="NZ_JAGSPN010000001.1"/>
</dbReference>
<keyword evidence="2" id="KW-0012">Acyltransferase</keyword>
<evidence type="ECO:0000313" key="5">
    <source>
        <dbReference type="Proteomes" id="UP000680067"/>
    </source>
</evidence>
<dbReference type="CDD" id="cd04301">
    <property type="entry name" value="NAT_SF"/>
    <property type="match status" value="1"/>
</dbReference>
<evidence type="ECO:0000256" key="2">
    <source>
        <dbReference type="ARBA" id="ARBA00023315"/>
    </source>
</evidence>
<dbReference type="InterPro" id="IPR000182">
    <property type="entry name" value="GNAT_dom"/>
</dbReference>
<dbReference type="Proteomes" id="UP000680067">
    <property type="component" value="Unassembled WGS sequence"/>
</dbReference>
<sequence length="205" mass="22094">MSADSQSAVSNAFSSHALSFTYSEFDAAAIQAYLPQLIQLLTDCVLHGASVGFMADLTEEKAAAFWHKVQTGVATGERRLWVALDAQRRLAGTVQLITDMPDNQPHRAEIAKLLVFSHQRRKGIARALMLHAQQEARAVGKSLLVLDTETGSAAALLYRSLGWQVGGHIPGYARLPSGPLAGTSIFYMVLKAGNSAKPSFFCHIG</sequence>
<feature type="domain" description="N-acetyltransferase" evidence="3">
    <location>
        <begin position="20"/>
        <end position="193"/>
    </location>
</feature>
<evidence type="ECO:0000259" key="3">
    <source>
        <dbReference type="PROSITE" id="PS51186"/>
    </source>
</evidence>
<keyword evidence="1" id="KW-0808">Transferase</keyword>
<dbReference type="PROSITE" id="PS51186">
    <property type="entry name" value="GNAT"/>
    <property type="match status" value="1"/>
</dbReference>
<dbReference type="Pfam" id="PF00583">
    <property type="entry name" value="Acetyltransf_1"/>
    <property type="match status" value="1"/>
</dbReference>
<name>A0A941DM53_9BURK</name>
<dbReference type="Gene3D" id="3.40.630.30">
    <property type="match status" value="1"/>
</dbReference>
<dbReference type="SUPFAM" id="SSF55729">
    <property type="entry name" value="Acyl-CoA N-acyltransferases (Nat)"/>
    <property type="match status" value="1"/>
</dbReference>
<reference evidence="4" key="1">
    <citation type="submission" date="2021-04" db="EMBL/GenBank/DDBJ databases">
        <title>novel species isolated from subtropical streams in China.</title>
        <authorList>
            <person name="Lu H."/>
        </authorList>
    </citation>
    <scope>NUCLEOTIDE SEQUENCE</scope>
    <source>
        <strain evidence="4">LFS511W</strain>
    </source>
</reference>
<evidence type="ECO:0000313" key="4">
    <source>
        <dbReference type="EMBL" id="MBR7780586.1"/>
    </source>
</evidence>
<keyword evidence="5" id="KW-1185">Reference proteome</keyword>
<dbReference type="GO" id="GO:0016747">
    <property type="term" value="F:acyltransferase activity, transferring groups other than amino-acyl groups"/>
    <property type="evidence" value="ECO:0007669"/>
    <property type="project" value="InterPro"/>
</dbReference>
<dbReference type="InterPro" id="IPR016181">
    <property type="entry name" value="Acyl_CoA_acyltransferase"/>
</dbReference>
<protein>
    <submittedName>
        <fullName evidence="4">GNAT family N-acetyltransferase</fullName>
    </submittedName>
</protein>
<dbReference type="InterPro" id="IPR050832">
    <property type="entry name" value="Bact_Acetyltransf"/>
</dbReference>
<dbReference type="PANTHER" id="PTHR43877">
    <property type="entry name" value="AMINOALKYLPHOSPHONATE N-ACETYLTRANSFERASE-RELATED-RELATED"/>
    <property type="match status" value="1"/>
</dbReference>
<comment type="caution">
    <text evidence="4">The sequence shown here is derived from an EMBL/GenBank/DDBJ whole genome shotgun (WGS) entry which is preliminary data.</text>
</comment>
<gene>
    <name evidence="4" type="ORF">KDM89_00405</name>
</gene>
<accession>A0A941DM53</accession>